<evidence type="ECO:0000313" key="1">
    <source>
        <dbReference type="EMBL" id="PSJ17955.1"/>
    </source>
</evidence>
<protein>
    <submittedName>
        <fullName evidence="1">Uncharacterized protein</fullName>
    </submittedName>
</protein>
<keyword evidence="2" id="KW-1185">Reference proteome</keyword>
<dbReference type="EMBL" id="PXXU01000011">
    <property type="protein sequence ID" value="PSJ17955.1"/>
    <property type="molecule type" value="Genomic_DNA"/>
</dbReference>
<accession>A0A2P7NX02</accession>
<dbReference type="AlphaFoldDB" id="A0A2P7NX02"/>
<name>A0A2P7NX02_9PROT</name>
<sequence>MLFIINESQLFLSNQIFTEHCGDNVNGCSTLYGMDTIDCAQDTFFRLLFDFDATVDIVSHSHSKSERTQKT</sequence>
<proteinExistence type="predicted"/>
<comment type="caution">
    <text evidence="1">The sequence shown here is derived from an EMBL/GenBank/DDBJ whole genome shotgun (WGS) entry which is preliminary data.</text>
</comment>
<gene>
    <name evidence="1" type="ORF">C7H79_05400</name>
</gene>
<reference evidence="1 2" key="1">
    <citation type="submission" date="2018-03" db="EMBL/GenBank/DDBJ databases">
        <title>Draft genome of Nitrosomonas supralitoralis APG5.</title>
        <authorList>
            <person name="Urakawa H."/>
            <person name="Lopez J.V."/>
        </authorList>
    </citation>
    <scope>NUCLEOTIDE SEQUENCE [LARGE SCALE GENOMIC DNA]</scope>
    <source>
        <strain evidence="1 2">APG5</strain>
    </source>
</reference>
<organism evidence="1 2">
    <name type="scientific">Nitrosomonas supralitoralis</name>
    <dbReference type="NCBI Taxonomy" id="2116706"/>
    <lineage>
        <taxon>Bacteria</taxon>
        <taxon>Pseudomonadati</taxon>
        <taxon>Pseudomonadota</taxon>
        <taxon>Betaproteobacteria</taxon>
        <taxon>Nitrosomonadales</taxon>
        <taxon>Nitrosomonadaceae</taxon>
        <taxon>Nitrosomonas</taxon>
    </lineage>
</organism>
<evidence type="ECO:0000313" key="2">
    <source>
        <dbReference type="Proteomes" id="UP000241912"/>
    </source>
</evidence>
<dbReference type="Proteomes" id="UP000241912">
    <property type="component" value="Unassembled WGS sequence"/>
</dbReference>